<gene>
    <name evidence="2" type="ORF">BCV69DRAFT_291596</name>
</gene>
<feature type="compositionally biased region" description="Basic and acidic residues" evidence="1">
    <location>
        <begin position="87"/>
        <end position="98"/>
    </location>
</feature>
<sequence length="639" mass="73202">MSQLTIGPAAPTEQTEQTVTPAVASTAAFMRERRVRNWAYEVSLRPPLENLSGGNDLFLAPYETFPPEIPHAQYGQRDDNGLGTDDDGNRGRLPVDRDTARLRELHGDASELLDEINVPCRKGSNQDHGAHRKVHHHDRKPYGKNNIRKFWRDYRTAYRYHYHHLCSSPDRFCSHHRSPSSHFCKAGSQDNFYSHRRKAYRKAHCKAHRHKLHRQAIIYNCKVYRHKVHCKDIIHNSMAHRYHCKGKTHFRKVHRKAIIHNSKAHRHKVHRKDIIHNSKAYRHKVYRKSIIHNSKAHRYYCKAKTQFCKTLPLPERQALDPEDVLYSIFNSGDASNVHRVFTEFIERKLNPGAGSIARHFRFQPGDARNLAIIHLGIADEPQTSDEAYQEPEGWCYNPREGTGFIESTRNVTAVIPLMALDRNEEFVVVSDCGDGAKEPDVLILDEHRPWVILMAIEIVYKNESIVGILYSLSIWTQQTTQRRAHVPPSAEPGGARPPCHALVLHVADAHEFRQDPCYPAFAWAEAYRYEPGKEPVAGGFHGNLVVMNASSAYCQLWKDALASELCPIRLLFVGNSHVFHLPIPVRAPTMDGEEVTYTQPQWDLASLTFMYHEGMLLDSFENDGGLNPTPRRGEARLEA</sequence>
<keyword evidence="3" id="KW-1185">Reference proteome</keyword>
<name>A0A316UJW9_9BASI</name>
<reference evidence="2 3" key="1">
    <citation type="journal article" date="2018" name="Mol. Biol. Evol.">
        <title>Broad Genomic Sampling Reveals a Smut Pathogenic Ancestry of the Fungal Clade Ustilaginomycotina.</title>
        <authorList>
            <person name="Kijpornyongpan T."/>
            <person name="Mondo S.J."/>
            <person name="Barry K."/>
            <person name="Sandor L."/>
            <person name="Lee J."/>
            <person name="Lipzen A."/>
            <person name="Pangilinan J."/>
            <person name="LaButti K."/>
            <person name="Hainaut M."/>
            <person name="Henrissat B."/>
            <person name="Grigoriev I.V."/>
            <person name="Spatafora J.W."/>
            <person name="Aime M.C."/>
        </authorList>
    </citation>
    <scope>NUCLEOTIDE SEQUENCE [LARGE SCALE GENOMIC DNA]</scope>
    <source>
        <strain evidence="2 3">MCA 4718</strain>
    </source>
</reference>
<accession>A0A316UJW9</accession>
<dbReference type="AlphaFoldDB" id="A0A316UJW9"/>
<organism evidence="2 3">
    <name type="scientific">Pseudomicrostroma glucosiphilum</name>
    <dbReference type="NCBI Taxonomy" id="1684307"/>
    <lineage>
        <taxon>Eukaryota</taxon>
        <taxon>Fungi</taxon>
        <taxon>Dikarya</taxon>
        <taxon>Basidiomycota</taxon>
        <taxon>Ustilaginomycotina</taxon>
        <taxon>Exobasidiomycetes</taxon>
        <taxon>Microstromatales</taxon>
        <taxon>Microstromatales incertae sedis</taxon>
        <taxon>Pseudomicrostroma</taxon>
    </lineage>
</organism>
<dbReference type="Proteomes" id="UP000245942">
    <property type="component" value="Unassembled WGS sequence"/>
</dbReference>
<dbReference type="EMBL" id="KZ819321">
    <property type="protein sequence ID" value="PWN23515.1"/>
    <property type="molecule type" value="Genomic_DNA"/>
</dbReference>
<evidence type="ECO:0000256" key="1">
    <source>
        <dbReference type="SAM" id="MobiDB-lite"/>
    </source>
</evidence>
<feature type="region of interest" description="Disordered" evidence="1">
    <location>
        <begin position="68"/>
        <end position="98"/>
    </location>
</feature>
<evidence type="ECO:0000313" key="3">
    <source>
        <dbReference type="Proteomes" id="UP000245942"/>
    </source>
</evidence>
<proteinExistence type="predicted"/>
<dbReference type="GeneID" id="37015491"/>
<dbReference type="RefSeq" id="XP_025350675.1">
    <property type="nucleotide sequence ID" value="XM_025493757.1"/>
</dbReference>
<evidence type="ECO:0000313" key="2">
    <source>
        <dbReference type="EMBL" id="PWN23515.1"/>
    </source>
</evidence>
<protein>
    <submittedName>
        <fullName evidence="2">Uncharacterized protein</fullName>
    </submittedName>
</protein>